<dbReference type="InterPro" id="IPR004089">
    <property type="entry name" value="MCPsignal_dom"/>
</dbReference>
<dbReference type="EMBL" id="JACVHF010000010">
    <property type="protein sequence ID" value="MBC9785008.1"/>
    <property type="molecule type" value="Genomic_DNA"/>
</dbReference>
<dbReference type="Pfam" id="PF00015">
    <property type="entry name" value="MCPsignal"/>
    <property type="match status" value="1"/>
</dbReference>
<protein>
    <submittedName>
        <fullName evidence="7">MCP four helix bundle domain-containing protein</fullName>
    </submittedName>
</protein>
<comment type="caution">
    <text evidence="7">The sequence shown here is derived from an EMBL/GenBank/DDBJ whole genome shotgun (WGS) entry which is preliminary data.</text>
</comment>
<dbReference type="Gene3D" id="6.10.340.10">
    <property type="match status" value="1"/>
</dbReference>
<dbReference type="InterPro" id="IPR003660">
    <property type="entry name" value="HAMP_dom"/>
</dbReference>
<accession>A0ABR7T2L5</accession>
<evidence type="ECO:0000259" key="5">
    <source>
        <dbReference type="PROSITE" id="PS50111"/>
    </source>
</evidence>
<evidence type="ECO:0000256" key="4">
    <source>
        <dbReference type="SAM" id="Phobius"/>
    </source>
</evidence>
<keyword evidence="4" id="KW-1133">Transmembrane helix</keyword>
<dbReference type="PANTHER" id="PTHR32089:SF112">
    <property type="entry name" value="LYSOZYME-LIKE PROTEIN-RELATED"/>
    <property type="match status" value="1"/>
</dbReference>
<evidence type="ECO:0000256" key="2">
    <source>
        <dbReference type="ARBA" id="ARBA00029447"/>
    </source>
</evidence>
<feature type="transmembrane region" description="Helical" evidence="4">
    <location>
        <begin position="13"/>
        <end position="35"/>
    </location>
</feature>
<feature type="domain" description="Methyl-accepting transducer" evidence="5">
    <location>
        <begin position="283"/>
        <end position="519"/>
    </location>
</feature>
<proteinExistence type="inferred from homology"/>
<evidence type="ECO:0000259" key="6">
    <source>
        <dbReference type="PROSITE" id="PS50885"/>
    </source>
</evidence>
<sequence length="693" mass="76674">MNWLRNLSVTKKILILIAGVIFLLAGTGAVSYFFMSKIDVYAEQMYNDRLLPVKWLNEIRDLRHDSESKMLEMLLTSDFNKRSSLAKQISDNKNKAANLSQDYENTYLLDFEVETLRSVKSLEERNDINQKKIIDLALAGNTEEALKLLITNKPDFENANELWKKLADFNSDVAETLNHNIDKDISQSINTMVGITFFAVVVSVFLCTILIRSISKPIQQLQLLMAQVGAGNLSVHGEVAANDEFGNMTAAFNQMVHHQSDVVKGIRKTSEEMAAASEEMAASSQQVSASIQEVAASMQEVARETEEGSQSVVDASAVLIELSSLIQIAKNQAESAAKDSKMTLSTAERGKLTVEETVTRMTKIKEKTTETENWITTLNSYSQQIQSITDTITGIANQTNLLALNAAIEAARAGEAGRGFAVVADEVRKLAEQSSQGAQEVDQLVQKVAESTEAAVTSTRLSRDEVEQGFRVVQEAGHALDNILTAVNRTEGAVREIVKVTNENVASSDRIVKLIDSIATNIENVSSHVQQVAAATEEASASMETIAASSEETSAMAATLLDSVQRFTVDDSSQKLTDHDLLVRAKSDHLLWKLRISNMIDGVERLNLDDVTSHHHCRLGKWYFDENNPLKNDPDFISLDDPHQQVHDCAKKAVIAYQSGNPEEAKRMLLQLDRHSQIVLYKLDRLTQKITTK</sequence>
<dbReference type="PRINTS" id="PR00260">
    <property type="entry name" value="CHEMTRNSDUCR"/>
</dbReference>
<name>A0ABR7T2L5_HELCL</name>
<dbReference type="CDD" id="cd06225">
    <property type="entry name" value="HAMP"/>
    <property type="match status" value="1"/>
</dbReference>
<dbReference type="InterPro" id="IPR025991">
    <property type="entry name" value="Chemoreceptor_zinc-bind_dom"/>
</dbReference>
<evidence type="ECO:0000313" key="7">
    <source>
        <dbReference type="EMBL" id="MBC9785008.1"/>
    </source>
</evidence>
<evidence type="ECO:0000256" key="3">
    <source>
        <dbReference type="PROSITE-ProRule" id="PRU00284"/>
    </source>
</evidence>
<keyword evidence="1 3" id="KW-0807">Transducer</keyword>
<dbReference type="RefSeq" id="WP_188040496.1">
    <property type="nucleotide sequence ID" value="NZ_JACVHF010000010.1"/>
</dbReference>
<dbReference type="Pfam" id="PF13682">
    <property type="entry name" value="CZB"/>
    <property type="match status" value="1"/>
</dbReference>
<dbReference type="PANTHER" id="PTHR32089">
    <property type="entry name" value="METHYL-ACCEPTING CHEMOTAXIS PROTEIN MCPB"/>
    <property type="match status" value="1"/>
</dbReference>
<dbReference type="Gene3D" id="1.10.287.950">
    <property type="entry name" value="Methyl-accepting chemotaxis protein"/>
    <property type="match status" value="1"/>
</dbReference>
<dbReference type="SUPFAM" id="SSF58104">
    <property type="entry name" value="Methyl-accepting chemotaxis protein (MCP) signaling domain"/>
    <property type="match status" value="2"/>
</dbReference>
<dbReference type="CDD" id="cd11386">
    <property type="entry name" value="MCP_signal"/>
    <property type="match status" value="1"/>
</dbReference>
<evidence type="ECO:0000313" key="8">
    <source>
        <dbReference type="Proteomes" id="UP000617402"/>
    </source>
</evidence>
<dbReference type="Proteomes" id="UP000617402">
    <property type="component" value="Unassembled WGS sequence"/>
</dbReference>
<organism evidence="7 8">
    <name type="scientific">Heliobacterium chlorum</name>
    <dbReference type="NCBI Taxonomy" id="2698"/>
    <lineage>
        <taxon>Bacteria</taxon>
        <taxon>Bacillati</taxon>
        <taxon>Bacillota</taxon>
        <taxon>Clostridia</taxon>
        <taxon>Eubacteriales</taxon>
        <taxon>Heliobacteriaceae</taxon>
        <taxon>Heliobacterium</taxon>
    </lineage>
</organism>
<feature type="transmembrane region" description="Helical" evidence="4">
    <location>
        <begin position="189"/>
        <end position="211"/>
    </location>
</feature>
<dbReference type="SMART" id="SM00283">
    <property type="entry name" value="MA"/>
    <property type="match status" value="1"/>
</dbReference>
<dbReference type="Pfam" id="PF12729">
    <property type="entry name" value="4HB_MCP_1"/>
    <property type="match status" value="1"/>
</dbReference>
<keyword evidence="4" id="KW-0472">Membrane</keyword>
<dbReference type="InterPro" id="IPR024478">
    <property type="entry name" value="HlyB_4HB_MCP"/>
</dbReference>
<dbReference type="SMART" id="SM00304">
    <property type="entry name" value="HAMP"/>
    <property type="match status" value="1"/>
</dbReference>
<comment type="similarity">
    <text evidence="2">Belongs to the methyl-accepting chemotaxis (MCP) protein family.</text>
</comment>
<dbReference type="InterPro" id="IPR004090">
    <property type="entry name" value="Chemotax_Me-accpt_rcpt"/>
</dbReference>
<dbReference type="PROSITE" id="PS50111">
    <property type="entry name" value="CHEMOTAXIS_TRANSDUC_2"/>
    <property type="match status" value="1"/>
</dbReference>
<feature type="domain" description="HAMP" evidence="6">
    <location>
        <begin position="212"/>
        <end position="264"/>
    </location>
</feature>
<evidence type="ECO:0000256" key="1">
    <source>
        <dbReference type="ARBA" id="ARBA00023224"/>
    </source>
</evidence>
<reference evidence="7 8" key="1">
    <citation type="submission" date="2020-07" db="EMBL/GenBank/DDBJ databases">
        <title>Draft whole-genome sequence of Heliobacterium chlorum DSM 3682, type strain.</title>
        <authorList>
            <person name="Kyndt J.A."/>
            <person name="Meyer T.E."/>
            <person name="Imhoff J.F."/>
        </authorList>
    </citation>
    <scope>NUCLEOTIDE SEQUENCE [LARGE SCALE GENOMIC DNA]</scope>
    <source>
        <strain evidence="7 8">DSM 3682</strain>
    </source>
</reference>
<gene>
    <name evidence="7" type="ORF">H1S01_10855</name>
</gene>
<dbReference type="Pfam" id="PF00672">
    <property type="entry name" value="HAMP"/>
    <property type="match status" value="1"/>
</dbReference>
<keyword evidence="8" id="KW-1185">Reference proteome</keyword>
<dbReference type="Gene3D" id="1.20.120.30">
    <property type="entry name" value="Aspartate receptor, ligand-binding domain"/>
    <property type="match status" value="1"/>
</dbReference>
<dbReference type="PROSITE" id="PS50885">
    <property type="entry name" value="HAMP"/>
    <property type="match status" value="1"/>
</dbReference>
<keyword evidence="4" id="KW-0812">Transmembrane</keyword>